<dbReference type="EMBL" id="JAIWIU010000161">
    <property type="protein sequence ID" value="MCA2018273.1"/>
    <property type="molecule type" value="Genomic_DNA"/>
</dbReference>
<dbReference type="RefSeq" id="WP_225251749.1">
    <property type="nucleotide sequence ID" value="NZ_JAIWIU010000161.1"/>
</dbReference>
<feature type="transmembrane region" description="Helical" evidence="1">
    <location>
        <begin position="48"/>
        <end position="69"/>
    </location>
</feature>
<keyword evidence="3" id="KW-1185">Reference proteome</keyword>
<feature type="transmembrane region" description="Helical" evidence="1">
    <location>
        <begin position="81"/>
        <end position="101"/>
    </location>
</feature>
<dbReference type="Proteomes" id="UP001199044">
    <property type="component" value="Unassembled WGS sequence"/>
</dbReference>
<dbReference type="InterPro" id="IPR008523">
    <property type="entry name" value="DUF805"/>
</dbReference>
<proteinExistence type="predicted"/>
<dbReference type="Pfam" id="PF05656">
    <property type="entry name" value="DUF805"/>
    <property type="match status" value="1"/>
</dbReference>
<accession>A0ABS7YRF6</accession>
<keyword evidence="1" id="KW-0812">Transmembrane</keyword>
<evidence type="ECO:0000313" key="2">
    <source>
        <dbReference type="EMBL" id="MCA2018273.1"/>
    </source>
</evidence>
<dbReference type="PANTHER" id="PTHR34980:SF2">
    <property type="entry name" value="INNER MEMBRANE PROTEIN YHAH-RELATED"/>
    <property type="match status" value="1"/>
</dbReference>
<evidence type="ECO:0000313" key="3">
    <source>
        <dbReference type="Proteomes" id="UP001199044"/>
    </source>
</evidence>
<comment type="caution">
    <text evidence="2">The sequence shown here is derived from an EMBL/GenBank/DDBJ whole genome shotgun (WGS) entry which is preliminary data.</text>
</comment>
<protein>
    <submittedName>
        <fullName evidence="2">DUF805 domain-containing protein</fullName>
    </submittedName>
</protein>
<keyword evidence="1" id="KW-1133">Transmembrane helix</keyword>
<evidence type="ECO:0000256" key="1">
    <source>
        <dbReference type="SAM" id="Phobius"/>
    </source>
</evidence>
<reference evidence="3" key="1">
    <citation type="submission" date="2023-07" db="EMBL/GenBank/DDBJ databases">
        <title>Molecular identification of indigenous halophilic bacteria isolated from red sea cost, biodegradation of synthetic dyes and assessment of degraded metabolite toxicity.</title>
        <authorList>
            <person name="Chaieb K."/>
            <person name="Altayb H.N."/>
        </authorList>
    </citation>
    <scope>NUCLEOTIDE SEQUENCE [LARGE SCALE GENOMIC DNA]</scope>
    <source>
        <strain evidence="3">K20</strain>
    </source>
</reference>
<keyword evidence="1" id="KW-0472">Membrane</keyword>
<feature type="transmembrane region" description="Helical" evidence="1">
    <location>
        <begin position="23"/>
        <end position="42"/>
    </location>
</feature>
<gene>
    <name evidence="2" type="ORF">LDJ79_19295</name>
</gene>
<organism evidence="2 3">
    <name type="scientific">Vibrio tritonius</name>
    <dbReference type="NCBI Taxonomy" id="1435069"/>
    <lineage>
        <taxon>Bacteria</taxon>
        <taxon>Pseudomonadati</taxon>
        <taxon>Pseudomonadota</taxon>
        <taxon>Gammaproteobacteria</taxon>
        <taxon>Vibrionales</taxon>
        <taxon>Vibrionaceae</taxon>
        <taxon>Vibrio</taxon>
    </lineage>
</organism>
<name>A0ABS7YRF6_9VIBR</name>
<sequence>MNWYILAIKNGLNFSGRARRSEYWMFGLVHAVIFLLLFVLFFMTHANYFIFILMNLYGLVMIVPNIAVLVRRLHDINKSGWYFWVCLIPLVGIFVLFYFLVMDSQGETNQYGISPKYQQ</sequence>
<dbReference type="PANTHER" id="PTHR34980">
    <property type="entry name" value="INNER MEMBRANE PROTEIN-RELATED-RELATED"/>
    <property type="match status" value="1"/>
</dbReference>